<dbReference type="PANTHER" id="PTHR23403">
    <property type="entry name" value="TREHALASE"/>
    <property type="match status" value="1"/>
</dbReference>
<dbReference type="Pfam" id="PF01204">
    <property type="entry name" value="Trehalase"/>
    <property type="match status" value="1"/>
</dbReference>
<reference evidence="5" key="1">
    <citation type="journal article" date="2016" name="Nat. Genet.">
        <title>The genome sequences of Arachis duranensis and Arachis ipaensis, the diploid ancestors of cultivated peanut.</title>
        <authorList>
            <person name="Bertioli D.J."/>
            <person name="Cannon S.B."/>
            <person name="Froenicke L."/>
            <person name="Huang G."/>
            <person name="Farmer A.D."/>
            <person name="Cannon E.K."/>
            <person name="Liu X."/>
            <person name="Gao D."/>
            <person name="Clevenger J."/>
            <person name="Dash S."/>
            <person name="Ren L."/>
            <person name="Moretzsohn M.C."/>
            <person name="Shirasawa K."/>
            <person name="Huang W."/>
            <person name="Vidigal B."/>
            <person name="Abernathy B."/>
            <person name="Chu Y."/>
            <person name="Niederhuth C.E."/>
            <person name="Umale P."/>
            <person name="Araujo A.C."/>
            <person name="Kozik A."/>
            <person name="Kim K.D."/>
            <person name="Burow M.D."/>
            <person name="Varshney R.K."/>
            <person name="Wang X."/>
            <person name="Zhang X."/>
            <person name="Barkley N."/>
            <person name="Guimaraes P.M."/>
            <person name="Isobe S."/>
            <person name="Guo B."/>
            <person name="Liao B."/>
            <person name="Stalker H.T."/>
            <person name="Schmitz R.J."/>
            <person name="Scheffler B.E."/>
            <person name="Leal-Bertioli S.C."/>
            <person name="Xun X."/>
            <person name="Jackson S.A."/>
            <person name="Michelmore R."/>
            <person name="Ozias-Akins P."/>
        </authorList>
    </citation>
    <scope>NUCLEOTIDE SEQUENCE [LARGE SCALE GENOMIC DNA]</scope>
    <source>
        <strain evidence="5">cv. V14167</strain>
    </source>
</reference>
<evidence type="ECO:0000256" key="1">
    <source>
        <dbReference type="ARBA" id="ARBA00005615"/>
    </source>
</evidence>
<accession>A0A9C6WSL4</accession>
<name>A0A9C6WSL4_ARADU</name>
<dbReference type="RefSeq" id="XP_052115625.1">
    <property type="nucleotide sequence ID" value="XM_052259665.1"/>
</dbReference>
<dbReference type="InterPro" id="IPR001661">
    <property type="entry name" value="Glyco_hydro_37"/>
</dbReference>
<evidence type="ECO:0000313" key="5">
    <source>
        <dbReference type="Proteomes" id="UP000515211"/>
    </source>
</evidence>
<evidence type="ECO:0000256" key="2">
    <source>
        <dbReference type="ARBA" id="ARBA00012757"/>
    </source>
</evidence>
<dbReference type="InterPro" id="IPR008928">
    <property type="entry name" value="6-hairpin_glycosidase_sf"/>
</dbReference>
<evidence type="ECO:0000256" key="3">
    <source>
        <dbReference type="ARBA" id="ARBA00030473"/>
    </source>
</evidence>
<organism evidence="5 6">
    <name type="scientific">Arachis duranensis</name>
    <name type="common">Wild peanut</name>
    <dbReference type="NCBI Taxonomy" id="130453"/>
    <lineage>
        <taxon>Eukaryota</taxon>
        <taxon>Viridiplantae</taxon>
        <taxon>Streptophyta</taxon>
        <taxon>Embryophyta</taxon>
        <taxon>Tracheophyta</taxon>
        <taxon>Spermatophyta</taxon>
        <taxon>Magnoliopsida</taxon>
        <taxon>eudicotyledons</taxon>
        <taxon>Gunneridae</taxon>
        <taxon>Pentapetalae</taxon>
        <taxon>rosids</taxon>
        <taxon>fabids</taxon>
        <taxon>Fabales</taxon>
        <taxon>Fabaceae</taxon>
        <taxon>Papilionoideae</taxon>
        <taxon>50 kb inversion clade</taxon>
        <taxon>dalbergioids sensu lato</taxon>
        <taxon>Dalbergieae</taxon>
        <taxon>Pterocarpus clade</taxon>
        <taxon>Arachis</taxon>
    </lineage>
</organism>
<reference evidence="6" key="2">
    <citation type="submission" date="2025-08" db="UniProtKB">
        <authorList>
            <consortium name="RefSeq"/>
        </authorList>
    </citation>
    <scope>IDENTIFICATION</scope>
    <source>
        <tissue evidence="6">Whole plant</tissue>
    </source>
</reference>
<dbReference type="EC" id="3.2.1.28" evidence="2"/>
<dbReference type="SUPFAM" id="SSF48208">
    <property type="entry name" value="Six-hairpin glycosidases"/>
    <property type="match status" value="1"/>
</dbReference>
<dbReference type="Proteomes" id="UP000515211">
    <property type="component" value="Chromosome 3"/>
</dbReference>
<evidence type="ECO:0000256" key="4">
    <source>
        <dbReference type="ARBA" id="ARBA00031637"/>
    </source>
</evidence>
<dbReference type="KEGG" id="adu:107479690"/>
<keyword evidence="5" id="KW-1185">Reference proteome</keyword>
<sequence length="96" mass="11000">MNLCSMRLNSTTLTGDIHRVTIVDFQGHSHNLNRYKTMWNIPRQVSSTMMELNIAFFAKAIGDGTTAKHFMELSNASKKAINSIFWSASKKQWLDY</sequence>
<dbReference type="PANTHER" id="PTHR23403:SF1">
    <property type="entry name" value="TREHALASE"/>
    <property type="match status" value="1"/>
</dbReference>
<dbReference type="InterPro" id="IPR012341">
    <property type="entry name" value="6hp_glycosidase-like_sf"/>
</dbReference>
<dbReference type="GeneID" id="107479690"/>
<evidence type="ECO:0000313" key="6">
    <source>
        <dbReference type="RefSeq" id="XP_052115625.1"/>
    </source>
</evidence>
<dbReference type="GO" id="GO:0004555">
    <property type="term" value="F:alpha,alpha-trehalase activity"/>
    <property type="evidence" value="ECO:0007669"/>
    <property type="project" value="UniProtKB-EC"/>
</dbReference>
<gene>
    <name evidence="6" type="primary">LOC107479690</name>
</gene>
<dbReference type="AlphaFoldDB" id="A0A9C6WSL4"/>
<protein>
    <recommendedName>
        <fullName evidence="2">alpha,alpha-trehalase</fullName>
        <ecNumber evidence="2">3.2.1.28</ecNumber>
    </recommendedName>
    <alternativeName>
        <fullName evidence="3">Alpha,alpha-trehalase</fullName>
    </alternativeName>
    <alternativeName>
        <fullName evidence="4">Alpha,alpha-trehalose glucohydrolase</fullName>
    </alternativeName>
</protein>
<dbReference type="GO" id="GO:0005993">
    <property type="term" value="P:trehalose catabolic process"/>
    <property type="evidence" value="ECO:0007669"/>
    <property type="project" value="TreeGrafter"/>
</dbReference>
<dbReference type="Gene3D" id="1.50.10.10">
    <property type="match status" value="1"/>
</dbReference>
<proteinExistence type="inferred from homology"/>
<comment type="similarity">
    <text evidence="1">Belongs to the glycosyl hydrolase 37 family.</text>
</comment>